<protein>
    <submittedName>
        <fullName evidence="4">Tetratricopeptide repeat protein</fullName>
    </submittedName>
</protein>
<dbReference type="InterPro" id="IPR019734">
    <property type="entry name" value="TPR_rpt"/>
</dbReference>
<dbReference type="Pfam" id="PF13424">
    <property type="entry name" value="TPR_12"/>
    <property type="match status" value="1"/>
</dbReference>
<dbReference type="InterPro" id="IPR027417">
    <property type="entry name" value="P-loop_NTPase"/>
</dbReference>
<dbReference type="PANTHER" id="PTHR47691:SF3">
    <property type="entry name" value="HTH-TYPE TRANSCRIPTIONAL REGULATOR RV0890C-RELATED"/>
    <property type="match status" value="1"/>
</dbReference>
<dbReference type="CDD" id="cd02019">
    <property type="entry name" value="NK"/>
    <property type="match status" value="1"/>
</dbReference>
<dbReference type="InterPro" id="IPR011990">
    <property type="entry name" value="TPR-like_helical_dom_sf"/>
</dbReference>
<keyword evidence="5" id="KW-1185">Reference proteome</keyword>
<evidence type="ECO:0000313" key="4">
    <source>
        <dbReference type="EMBL" id="MFC6885581.1"/>
    </source>
</evidence>
<feature type="repeat" description="TPR" evidence="1">
    <location>
        <begin position="812"/>
        <end position="845"/>
    </location>
</feature>
<organism evidence="4 5">
    <name type="scientific">Actinomadura yumaensis</name>
    <dbReference type="NCBI Taxonomy" id="111807"/>
    <lineage>
        <taxon>Bacteria</taxon>
        <taxon>Bacillati</taxon>
        <taxon>Actinomycetota</taxon>
        <taxon>Actinomycetes</taxon>
        <taxon>Streptosporangiales</taxon>
        <taxon>Thermomonosporaceae</taxon>
        <taxon>Actinomadura</taxon>
    </lineage>
</organism>
<dbReference type="InterPro" id="IPR003593">
    <property type="entry name" value="AAA+_ATPase"/>
</dbReference>
<evidence type="ECO:0000313" key="5">
    <source>
        <dbReference type="Proteomes" id="UP001596380"/>
    </source>
</evidence>
<evidence type="ECO:0000256" key="2">
    <source>
        <dbReference type="SAM" id="MobiDB-lite"/>
    </source>
</evidence>
<evidence type="ECO:0000259" key="3">
    <source>
        <dbReference type="SMART" id="SM00382"/>
    </source>
</evidence>
<dbReference type="PANTHER" id="PTHR47691">
    <property type="entry name" value="REGULATOR-RELATED"/>
    <property type="match status" value="1"/>
</dbReference>
<dbReference type="SUPFAM" id="SSF52540">
    <property type="entry name" value="P-loop containing nucleoside triphosphate hydrolases"/>
    <property type="match status" value="1"/>
</dbReference>
<gene>
    <name evidence="4" type="ORF">ACFQKB_37885</name>
</gene>
<reference evidence="5" key="1">
    <citation type="journal article" date="2019" name="Int. J. Syst. Evol. Microbiol.">
        <title>The Global Catalogue of Microorganisms (GCM) 10K type strain sequencing project: providing services to taxonomists for standard genome sequencing and annotation.</title>
        <authorList>
            <consortium name="The Broad Institute Genomics Platform"/>
            <consortium name="The Broad Institute Genome Sequencing Center for Infectious Disease"/>
            <person name="Wu L."/>
            <person name="Ma J."/>
        </authorList>
    </citation>
    <scope>NUCLEOTIDE SEQUENCE [LARGE SCALE GENOMIC DNA]</scope>
    <source>
        <strain evidence="5">JCM 3369</strain>
    </source>
</reference>
<dbReference type="Pfam" id="PF00931">
    <property type="entry name" value="NB-ARC"/>
    <property type="match status" value="1"/>
</dbReference>
<dbReference type="SMART" id="SM00382">
    <property type="entry name" value="AAA"/>
    <property type="match status" value="1"/>
</dbReference>
<accession>A0ABW2CX72</accession>
<feature type="domain" description="AAA+ ATPase" evidence="3">
    <location>
        <begin position="298"/>
        <end position="438"/>
    </location>
</feature>
<dbReference type="Gene3D" id="3.40.50.300">
    <property type="entry name" value="P-loop containing nucleotide triphosphate hydrolases"/>
    <property type="match status" value="1"/>
</dbReference>
<proteinExistence type="predicted"/>
<evidence type="ECO:0000256" key="1">
    <source>
        <dbReference type="PROSITE-ProRule" id="PRU00339"/>
    </source>
</evidence>
<dbReference type="SMART" id="SM00028">
    <property type="entry name" value="TPR"/>
    <property type="match status" value="4"/>
</dbReference>
<feature type="region of interest" description="Disordered" evidence="2">
    <location>
        <begin position="885"/>
        <end position="922"/>
    </location>
</feature>
<sequence length="922" mass="99984">MPHSHNANRGSSGGARAAGGFEFQAQVFARYAARAVADLPPGLGLDDDVRITGIGGETGLPLDDVGITLSNGGFVLVQAKAGMRQLRPQVADLRQAIDQVVTALVDGLVTKNGVRAVEPDRDRLVIATNHAGSRTFDDLGKVCARFPGHPENLPVQGAAKTLAQEHALKSFLAIVRKAWSAATGHEPSNAETRLLLDVLQVRRFDFQELEGIHLLRTTETLHRWTSSPLVDEPFEALVSLGRRAIRDQTWFFTEQLRRKLRRDARTVPDVQTPNWLRELPQPYVERGLPELSSDAAEAHAITVISGPAGCGKTTLAVRLAHRLAHRFPDGQLMVDMRGFAAEAPMSTNEAVDLLLHQMGMFGSNGNESPEARRLRLVRALENGRFIVVLDNVADSPAVRPLLPRGDSSRTIIASRRTLATVAMKHGAGSLELGLLTTTEAEELFAALIGRERMDAEPEAAARLLAACGNLPLAVSIAGRQIALLPGQALEQIASALTESESRLDFLDLGEPEASIRSILSWSYMSLGPDQRRTYLLVGTAPGPDLDVPAAISLLGSEQARGALRALRQLGLAQENTDGGFTMHDLLRDFAASLARAGHVSEEALHLAHGRLLDHYARLAQGAAWVSDNLDRLLTAAQHHVDGRHEAALRTLTDSLIEPLWHRGRFDDAVSLLRSTLTVLPSSGREVVRAYFLRLLAISLRRAGDASEGAEMAGSALRLLEGDTTKEAIRSRADCHYILGTIKATNNDHESALGHFQLALEGFEHAGTEADVGDVLNAIGWSLTMMGEHTMALAQCRRAAAIHERVGPANSLAADLDSIGYIHRLQGDHSEALDHFERCLKIYRDMGYRTHEARTLEELGETAKAAGDLSSASLYWSRSAVLRTEIGAPSGRGREIEGGGQMTRSPRPTNPKRPPNFLQESFS</sequence>
<dbReference type="SUPFAM" id="SSF48452">
    <property type="entry name" value="TPR-like"/>
    <property type="match status" value="2"/>
</dbReference>
<dbReference type="PROSITE" id="PS50005">
    <property type="entry name" value="TPR"/>
    <property type="match status" value="1"/>
</dbReference>
<keyword evidence="1" id="KW-0802">TPR repeat</keyword>
<dbReference type="Gene3D" id="1.25.40.10">
    <property type="entry name" value="Tetratricopeptide repeat domain"/>
    <property type="match status" value="1"/>
</dbReference>
<dbReference type="InterPro" id="IPR002182">
    <property type="entry name" value="NB-ARC"/>
</dbReference>
<dbReference type="PRINTS" id="PR00364">
    <property type="entry name" value="DISEASERSIST"/>
</dbReference>
<dbReference type="EMBL" id="JBHSXS010000039">
    <property type="protein sequence ID" value="MFC6885581.1"/>
    <property type="molecule type" value="Genomic_DNA"/>
</dbReference>
<name>A0ABW2CX72_9ACTN</name>
<dbReference type="RefSeq" id="WP_160822173.1">
    <property type="nucleotide sequence ID" value="NZ_JBHSXS010000039.1"/>
</dbReference>
<comment type="caution">
    <text evidence="4">The sequence shown here is derived from an EMBL/GenBank/DDBJ whole genome shotgun (WGS) entry which is preliminary data.</text>
</comment>
<dbReference type="Proteomes" id="UP001596380">
    <property type="component" value="Unassembled WGS sequence"/>
</dbReference>